<organism evidence="3 4">
    <name type="scientific">Sphingobium ummariense RL-3</name>
    <dbReference type="NCBI Taxonomy" id="1346791"/>
    <lineage>
        <taxon>Bacteria</taxon>
        <taxon>Pseudomonadati</taxon>
        <taxon>Pseudomonadota</taxon>
        <taxon>Alphaproteobacteria</taxon>
        <taxon>Sphingomonadales</taxon>
        <taxon>Sphingomonadaceae</taxon>
        <taxon>Sphingobium</taxon>
    </lineage>
</organism>
<sequence length="247" mass="26270">MQQSGNTILITGGGTGIGAALAHEFHQAGNQVIIAGRRQAALDAVAADHPGMATRTVDMEDPAAIAAFASQLITDFPTLDAVIHNAGIMVAEDRIDLATAEATIATNLLGPIRLTHALLPHFLTRPSAAILTVSSGLAFVPLAATPTYGATKAAIHSWTLSLREQLRDSAVEVIEIVPPGVQTDLMPGHAENPMMMPLDAFIAEMMGLLRQQPTPPEICVERVGFLRYAERQGTFDQVFAGLNRQQH</sequence>
<dbReference type="InterPro" id="IPR036291">
    <property type="entry name" value="NAD(P)-bd_dom_sf"/>
</dbReference>
<dbReference type="InterPro" id="IPR020904">
    <property type="entry name" value="Sc_DH/Rdtase_CS"/>
</dbReference>
<comment type="caution">
    <text evidence="3">The sequence shown here is derived from an EMBL/GenBank/DDBJ whole genome shotgun (WGS) entry which is preliminary data.</text>
</comment>
<proteinExistence type="inferred from homology"/>
<dbReference type="PATRIC" id="fig|1346791.3.peg.162"/>
<dbReference type="GO" id="GO:0016491">
    <property type="term" value="F:oxidoreductase activity"/>
    <property type="evidence" value="ECO:0007669"/>
    <property type="project" value="UniProtKB-KW"/>
</dbReference>
<dbReference type="SUPFAM" id="SSF51735">
    <property type="entry name" value="NAD(P)-binding Rossmann-fold domains"/>
    <property type="match status" value="1"/>
</dbReference>
<dbReference type="RefSeq" id="WP_021316233.1">
    <property type="nucleotide sequence ID" value="NZ_AUWY01000019.1"/>
</dbReference>
<dbReference type="PROSITE" id="PS00061">
    <property type="entry name" value="ADH_SHORT"/>
    <property type="match status" value="1"/>
</dbReference>
<evidence type="ECO:0000313" key="3">
    <source>
        <dbReference type="EMBL" id="EQB34198.1"/>
    </source>
</evidence>
<dbReference type="OrthoDB" id="9810734at2"/>
<dbReference type="EMBL" id="AUWY01000019">
    <property type="protein sequence ID" value="EQB34198.1"/>
    <property type="molecule type" value="Genomic_DNA"/>
</dbReference>
<dbReference type="Pfam" id="PF00106">
    <property type="entry name" value="adh_short"/>
    <property type="match status" value="1"/>
</dbReference>
<dbReference type="eggNOG" id="COG3967">
    <property type="taxonomic scope" value="Bacteria"/>
</dbReference>
<evidence type="ECO:0000313" key="4">
    <source>
        <dbReference type="Proteomes" id="UP000015523"/>
    </source>
</evidence>
<dbReference type="InterPro" id="IPR002347">
    <property type="entry name" value="SDR_fam"/>
</dbReference>
<dbReference type="PANTHER" id="PTHR44196:SF1">
    <property type="entry name" value="DEHYDROGENASE_REDUCTASE SDR FAMILY MEMBER 7B"/>
    <property type="match status" value="1"/>
</dbReference>
<dbReference type="PRINTS" id="PR00081">
    <property type="entry name" value="GDHRDH"/>
</dbReference>
<keyword evidence="4" id="KW-1185">Reference proteome</keyword>
<dbReference type="Proteomes" id="UP000015523">
    <property type="component" value="Unassembled WGS sequence"/>
</dbReference>
<gene>
    <name evidence="3" type="ORF">M529_00870</name>
</gene>
<dbReference type="PANTHER" id="PTHR44196">
    <property type="entry name" value="DEHYDROGENASE/REDUCTASE SDR FAMILY MEMBER 7B"/>
    <property type="match status" value="1"/>
</dbReference>
<protein>
    <submittedName>
        <fullName evidence="3">DltE</fullName>
    </submittedName>
</protein>
<dbReference type="STRING" id="1346791.M529_00870"/>
<comment type="similarity">
    <text evidence="1">Belongs to the short-chain dehydrogenases/reductases (SDR) family.</text>
</comment>
<dbReference type="AlphaFoldDB" id="T0KLE6"/>
<name>T0KLE6_9SPHN</name>
<evidence type="ECO:0000256" key="2">
    <source>
        <dbReference type="ARBA" id="ARBA00023002"/>
    </source>
</evidence>
<dbReference type="GO" id="GO:0016020">
    <property type="term" value="C:membrane"/>
    <property type="evidence" value="ECO:0007669"/>
    <property type="project" value="TreeGrafter"/>
</dbReference>
<accession>T0KLE6</accession>
<reference evidence="3 4" key="1">
    <citation type="journal article" date="2013" name="Genome Announc.">
        <title>Draft Genome Sequence of Sphingobium ummariense Strain RL-3, a Hexachlorocyclohexane-Degrading Bacterium.</title>
        <authorList>
            <person name="Kohli P."/>
            <person name="Dua A."/>
            <person name="Sangwan N."/>
            <person name="Oldach P."/>
            <person name="Khurana J.P."/>
            <person name="Lal R."/>
        </authorList>
    </citation>
    <scope>NUCLEOTIDE SEQUENCE [LARGE SCALE GENOMIC DNA]</scope>
    <source>
        <strain evidence="3 4">RL-3</strain>
    </source>
</reference>
<keyword evidence="2" id="KW-0560">Oxidoreductase</keyword>
<evidence type="ECO:0000256" key="1">
    <source>
        <dbReference type="ARBA" id="ARBA00006484"/>
    </source>
</evidence>
<dbReference type="Gene3D" id="3.40.50.720">
    <property type="entry name" value="NAD(P)-binding Rossmann-like Domain"/>
    <property type="match status" value="1"/>
</dbReference>